<accession>A0A7X9S0M4</accession>
<reference evidence="1 2" key="1">
    <citation type="submission" date="2020-04" db="EMBL/GenBank/DDBJ databases">
        <title>Flammeovirga sp. SR4, a novel species isolated from seawater.</title>
        <authorList>
            <person name="Wang X."/>
        </authorList>
    </citation>
    <scope>NUCLEOTIDE SEQUENCE [LARGE SCALE GENOMIC DNA]</scope>
    <source>
        <strain evidence="1 2">ATCC 23126</strain>
    </source>
</reference>
<comment type="caution">
    <text evidence="1">The sequence shown here is derived from an EMBL/GenBank/DDBJ whole genome shotgun (WGS) entry which is preliminary data.</text>
</comment>
<evidence type="ECO:0008006" key="3">
    <source>
        <dbReference type="Google" id="ProtNLM"/>
    </source>
</evidence>
<keyword evidence="2" id="KW-1185">Reference proteome</keyword>
<dbReference type="AlphaFoldDB" id="A0A7X9S0M4"/>
<gene>
    <name evidence="1" type="ORF">HHU12_29785</name>
</gene>
<dbReference type="EMBL" id="JABANE010000141">
    <property type="protein sequence ID" value="NME72188.1"/>
    <property type="molecule type" value="Genomic_DNA"/>
</dbReference>
<dbReference type="Proteomes" id="UP000576082">
    <property type="component" value="Unassembled WGS sequence"/>
</dbReference>
<protein>
    <recommendedName>
        <fullName evidence="3">Tc1-like transposase DDE domain-containing protein</fullName>
    </recommendedName>
</protein>
<organism evidence="1 2">
    <name type="scientific">Flammeovirga aprica JL-4</name>
    <dbReference type="NCBI Taxonomy" id="694437"/>
    <lineage>
        <taxon>Bacteria</taxon>
        <taxon>Pseudomonadati</taxon>
        <taxon>Bacteroidota</taxon>
        <taxon>Cytophagia</taxon>
        <taxon>Cytophagales</taxon>
        <taxon>Flammeovirgaceae</taxon>
        <taxon>Flammeovirga</taxon>
    </lineage>
</organism>
<name>A0A7X9S0M4_9BACT</name>
<proteinExistence type="predicted"/>
<evidence type="ECO:0000313" key="2">
    <source>
        <dbReference type="Proteomes" id="UP000576082"/>
    </source>
</evidence>
<evidence type="ECO:0000313" key="1">
    <source>
        <dbReference type="EMBL" id="NME72188.1"/>
    </source>
</evidence>
<sequence length="28" mass="3500">MLKVKQKRNLYIFYLPHYSPHLNIIEKI</sequence>